<dbReference type="KEGG" id="clup:CLUP02_16529"/>
<dbReference type="AlphaFoldDB" id="A0A9Q8WPR4"/>
<dbReference type="RefSeq" id="XP_049152595.1">
    <property type="nucleotide sequence ID" value="XM_049295448.1"/>
</dbReference>
<organism evidence="1 2">
    <name type="scientific">Colletotrichum lupini</name>
    <dbReference type="NCBI Taxonomy" id="145971"/>
    <lineage>
        <taxon>Eukaryota</taxon>
        <taxon>Fungi</taxon>
        <taxon>Dikarya</taxon>
        <taxon>Ascomycota</taxon>
        <taxon>Pezizomycotina</taxon>
        <taxon>Sordariomycetes</taxon>
        <taxon>Hypocreomycetidae</taxon>
        <taxon>Glomerellales</taxon>
        <taxon>Glomerellaceae</taxon>
        <taxon>Colletotrichum</taxon>
        <taxon>Colletotrichum acutatum species complex</taxon>
    </lineage>
</organism>
<dbReference type="Proteomes" id="UP000830671">
    <property type="component" value="Chromosome 9"/>
</dbReference>
<keyword evidence="2" id="KW-1185">Reference proteome</keyword>
<reference evidence="1" key="1">
    <citation type="journal article" date="2021" name="Mol. Plant Microbe Interact.">
        <title>Complete Genome Sequence of the Plant-Pathogenic Fungus Colletotrichum lupini.</title>
        <authorList>
            <person name="Baroncelli R."/>
            <person name="Pensec F."/>
            <person name="Da Lio D."/>
            <person name="Boufleur T."/>
            <person name="Vicente I."/>
            <person name="Sarrocco S."/>
            <person name="Picot A."/>
            <person name="Baraldi E."/>
            <person name="Sukno S."/>
            <person name="Thon M."/>
            <person name="Le Floch G."/>
        </authorList>
    </citation>
    <scope>NUCLEOTIDE SEQUENCE</scope>
    <source>
        <strain evidence="1">IMI 504893</strain>
    </source>
</reference>
<dbReference type="GeneID" id="73350458"/>
<name>A0A9Q8WPR4_9PEZI</name>
<dbReference type="EMBL" id="CP019481">
    <property type="protein sequence ID" value="UQC90996.1"/>
    <property type="molecule type" value="Genomic_DNA"/>
</dbReference>
<evidence type="ECO:0000313" key="1">
    <source>
        <dbReference type="EMBL" id="UQC90996.1"/>
    </source>
</evidence>
<proteinExistence type="predicted"/>
<evidence type="ECO:0000313" key="2">
    <source>
        <dbReference type="Proteomes" id="UP000830671"/>
    </source>
</evidence>
<protein>
    <submittedName>
        <fullName evidence="1">Uncharacterized protein</fullName>
    </submittedName>
</protein>
<sequence length="32" mass="3478">MPNGVCPHLSVFCARGCLEMASAKQRNTELDV</sequence>
<accession>A0A9Q8WPR4</accession>
<gene>
    <name evidence="1" type="ORF">CLUP02_16529</name>
</gene>